<sequence length="297" mass="32958">MRSFFYNLGYFVKETFRMLRMNLLSNLFSLVGTGLILFLFGLVITGGTIGNRIVMLLSEEAQISAYFTDLTDMEKAEDLVSRIKELEGVRDAFYINATQAYGRMEKVLGEEAGILELFENNPFEAFIEIRIHMEAMDTVIEKVNALEGIDYVRDNIEVLEQMRGITQGLKILGYFIFLAVSITTLIILSHLIRQGIYHNREQIHTMKLLGAPNAFIGFPFVTVGLLLTLTGGLIASGLLVFFIDGAYGEMNGLLPFLPLPSKNELTSGIILWIPTVSAFLGISGSLFGLSSVKKVSG</sequence>
<dbReference type="EMBL" id="JAEAGR010000014">
    <property type="protein sequence ID" value="MBH1941838.1"/>
    <property type="molecule type" value="Genomic_DNA"/>
</dbReference>
<dbReference type="Gene3D" id="3.30.70.3040">
    <property type="match status" value="1"/>
</dbReference>
<keyword evidence="9 10" id="KW-0131">Cell cycle</keyword>
<name>A0A8J7L085_9FIRM</name>
<dbReference type="AlphaFoldDB" id="A0A8J7L085"/>
<accession>A0A8J7L085</accession>
<gene>
    <name evidence="14" type="ORF">I5677_13120</name>
</gene>
<reference evidence="14" key="1">
    <citation type="submission" date="2020-12" db="EMBL/GenBank/DDBJ databases">
        <title>M. sibirica DSM 26468T genome.</title>
        <authorList>
            <person name="Thieme N."/>
            <person name="Rettenmaier R."/>
            <person name="Zverlov V."/>
            <person name="Liebl W."/>
        </authorList>
    </citation>
    <scope>NUCLEOTIDE SEQUENCE</scope>
    <source>
        <strain evidence="14">DSM 26468</strain>
    </source>
</reference>
<dbReference type="InterPro" id="IPR040690">
    <property type="entry name" value="FtsX_ECD"/>
</dbReference>
<dbReference type="GO" id="GO:0051301">
    <property type="term" value="P:cell division"/>
    <property type="evidence" value="ECO:0007669"/>
    <property type="project" value="UniProtKB-KW"/>
</dbReference>
<dbReference type="PANTHER" id="PTHR47755">
    <property type="entry name" value="CELL DIVISION PROTEIN FTSX"/>
    <property type="match status" value="1"/>
</dbReference>
<evidence type="ECO:0000313" key="15">
    <source>
        <dbReference type="Proteomes" id="UP000623269"/>
    </source>
</evidence>
<dbReference type="PIRSF" id="PIRSF003097">
    <property type="entry name" value="FtsX"/>
    <property type="match status" value="1"/>
</dbReference>
<dbReference type="Pfam" id="PF02687">
    <property type="entry name" value="FtsX"/>
    <property type="match status" value="1"/>
</dbReference>
<evidence type="ECO:0000259" key="13">
    <source>
        <dbReference type="Pfam" id="PF18075"/>
    </source>
</evidence>
<keyword evidence="7 11" id="KW-1133">Transmembrane helix</keyword>
<comment type="caution">
    <text evidence="14">The sequence shown here is derived from an EMBL/GenBank/DDBJ whole genome shotgun (WGS) entry which is preliminary data.</text>
</comment>
<evidence type="ECO:0000259" key="12">
    <source>
        <dbReference type="Pfam" id="PF02687"/>
    </source>
</evidence>
<keyword evidence="4 10" id="KW-1003">Cell membrane</keyword>
<keyword evidence="8 10" id="KW-0472">Membrane</keyword>
<evidence type="ECO:0000256" key="1">
    <source>
        <dbReference type="ARBA" id="ARBA00004651"/>
    </source>
</evidence>
<evidence type="ECO:0000256" key="7">
    <source>
        <dbReference type="ARBA" id="ARBA00022989"/>
    </source>
</evidence>
<dbReference type="Pfam" id="PF18075">
    <property type="entry name" value="FtsX_ECD"/>
    <property type="match status" value="1"/>
</dbReference>
<proteinExistence type="inferred from homology"/>
<feature type="transmembrane region" description="Helical" evidence="11">
    <location>
        <begin position="27"/>
        <end position="49"/>
    </location>
</feature>
<comment type="subcellular location">
    <subcellularLocation>
        <location evidence="1">Cell membrane</location>
        <topology evidence="1">Multi-pass membrane protein</topology>
    </subcellularLocation>
</comment>
<protein>
    <recommendedName>
        <fullName evidence="3 10">Cell division protein FtsX</fullName>
    </recommendedName>
</protein>
<feature type="transmembrane region" description="Helical" evidence="11">
    <location>
        <begin position="213"/>
        <end position="243"/>
    </location>
</feature>
<comment type="similarity">
    <text evidence="2 10">Belongs to the ABC-4 integral membrane protein family. FtsX subfamily.</text>
</comment>
<feature type="transmembrane region" description="Helical" evidence="11">
    <location>
        <begin position="269"/>
        <end position="289"/>
    </location>
</feature>
<evidence type="ECO:0000256" key="2">
    <source>
        <dbReference type="ARBA" id="ARBA00007379"/>
    </source>
</evidence>
<evidence type="ECO:0000256" key="5">
    <source>
        <dbReference type="ARBA" id="ARBA00022618"/>
    </source>
</evidence>
<dbReference type="PANTHER" id="PTHR47755:SF1">
    <property type="entry name" value="CELL DIVISION PROTEIN FTSX"/>
    <property type="match status" value="1"/>
</dbReference>
<evidence type="ECO:0000256" key="9">
    <source>
        <dbReference type="ARBA" id="ARBA00023306"/>
    </source>
</evidence>
<evidence type="ECO:0000313" key="14">
    <source>
        <dbReference type="EMBL" id="MBH1941838.1"/>
    </source>
</evidence>
<feature type="domain" description="ABC3 transporter permease C-terminal" evidence="12">
    <location>
        <begin position="175"/>
        <end position="246"/>
    </location>
</feature>
<dbReference type="Proteomes" id="UP000623269">
    <property type="component" value="Unassembled WGS sequence"/>
</dbReference>
<comment type="function">
    <text evidence="10">Part of the ABC transporter FtsEX involved in asymmetric cellular division facilitating the initiation of sporulation.</text>
</comment>
<dbReference type="InterPro" id="IPR003838">
    <property type="entry name" value="ABC3_permease_C"/>
</dbReference>
<evidence type="ECO:0000256" key="10">
    <source>
        <dbReference type="PIRNR" id="PIRNR003097"/>
    </source>
</evidence>
<evidence type="ECO:0000256" key="3">
    <source>
        <dbReference type="ARBA" id="ARBA00021907"/>
    </source>
</evidence>
<keyword evidence="5 10" id="KW-0132">Cell division</keyword>
<dbReference type="InterPro" id="IPR004513">
    <property type="entry name" value="FtsX"/>
</dbReference>
<evidence type="ECO:0000256" key="8">
    <source>
        <dbReference type="ARBA" id="ARBA00023136"/>
    </source>
</evidence>
<dbReference type="GO" id="GO:0005886">
    <property type="term" value="C:plasma membrane"/>
    <property type="evidence" value="ECO:0007669"/>
    <property type="project" value="UniProtKB-SubCell"/>
</dbReference>
<keyword evidence="15" id="KW-1185">Reference proteome</keyword>
<evidence type="ECO:0000256" key="4">
    <source>
        <dbReference type="ARBA" id="ARBA00022475"/>
    </source>
</evidence>
<keyword evidence="6 11" id="KW-0812">Transmembrane</keyword>
<feature type="domain" description="FtsX extracellular" evidence="13">
    <location>
        <begin position="62"/>
        <end position="152"/>
    </location>
</feature>
<feature type="transmembrane region" description="Helical" evidence="11">
    <location>
        <begin position="171"/>
        <end position="192"/>
    </location>
</feature>
<organism evidence="14 15">
    <name type="scientific">Mobilitalea sibirica</name>
    <dbReference type="NCBI Taxonomy" id="1462919"/>
    <lineage>
        <taxon>Bacteria</taxon>
        <taxon>Bacillati</taxon>
        <taxon>Bacillota</taxon>
        <taxon>Clostridia</taxon>
        <taxon>Lachnospirales</taxon>
        <taxon>Lachnospiraceae</taxon>
        <taxon>Mobilitalea</taxon>
    </lineage>
</organism>
<evidence type="ECO:0000256" key="6">
    <source>
        <dbReference type="ARBA" id="ARBA00022692"/>
    </source>
</evidence>
<evidence type="ECO:0000256" key="11">
    <source>
        <dbReference type="SAM" id="Phobius"/>
    </source>
</evidence>